<keyword evidence="1" id="KW-0732">Signal</keyword>
<name>A0A1I8AAV0_9BILA</name>
<reference evidence="3" key="1">
    <citation type="submission" date="2016-11" db="UniProtKB">
        <authorList>
            <consortium name="WormBaseParasite"/>
        </authorList>
    </citation>
    <scope>IDENTIFICATION</scope>
</reference>
<sequence>MITILFVDLALKSVYFFAFKATDDSTNFATGFRTYTPRPFIVFVHWSVIRAVESRTEVDRSEAACLFQLI</sequence>
<evidence type="ECO:0000256" key="1">
    <source>
        <dbReference type="SAM" id="SignalP"/>
    </source>
</evidence>
<feature type="signal peptide" evidence="1">
    <location>
        <begin position="1"/>
        <end position="16"/>
    </location>
</feature>
<evidence type="ECO:0000313" key="2">
    <source>
        <dbReference type="Proteomes" id="UP000095287"/>
    </source>
</evidence>
<feature type="chain" id="PRO_5009314474" evidence="1">
    <location>
        <begin position="17"/>
        <end position="70"/>
    </location>
</feature>
<organism evidence="2 3">
    <name type="scientific">Steinernema glaseri</name>
    <dbReference type="NCBI Taxonomy" id="37863"/>
    <lineage>
        <taxon>Eukaryota</taxon>
        <taxon>Metazoa</taxon>
        <taxon>Ecdysozoa</taxon>
        <taxon>Nematoda</taxon>
        <taxon>Chromadorea</taxon>
        <taxon>Rhabditida</taxon>
        <taxon>Tylenchina</taxon>
        <taxon>Panagrolaimomorpha</taxon>
        <taxon>Strongyloidoidea</taxon>
        <taxon>Steinernematidae</taxon>
        <taxon>Steinernema</taxon>
    </lineage>
</organism>
<dbReference type="Proteomes" id="UP000095287">
    <property type="component" value="Unplaced"/>
</dbReference>
<dbReference type="WBParaSite" id="L893_g4023.t1">
    <property type="protein sequence ID" value="L893_g4023.t1"/>
    <property type="gene ID" value="L893_g4023"/>
</dbReference>
<dbReference type="AlphaFoldDB" id="A0A1I8AAV0"/>
<protein>
    <submittedName>
        <fullName evidence="3">Secreted protein</fullName>
    </submittedName>
</protein>
<evidence type="ECO:0000313" key="3">
    <source>
        <dbReference type="WBParaSite" id="L893_g4023.t1"/>
    </source>
</evidence>
<keyword evidence="2" id="KW-1185">Reference proteome</keyword>
<accession>A0A1I8AAV0</accession>
<proteinExistence type="predicted"/>